<sequence>MQFSRNRFPKMSVEFFCIFLEIEFIFASLIRLDLFSI</sequence>
<comment type="caution">
    <text evidence="2">The sequence shown here is derived from an EMBL/GenBank/DDBJ whole genome shotgun (WGS) entry which is preliminary data.</text>
</comment>
<name>A0A828Z089_9LEPT</name>
<dbReference type="EMBL" id="AFLV02000058">
    <property type="protein sequence ID" value="EKR63567.1"/>
    <property type="molecule type" value="Genomic_DNA"/>
</dbReference>
<organism evidence="2 3">
    <name type="scientific">Leptospira weilii str. 2006001853</name>
    <dbReference type="NCBI Taxonomy" id="1001589"/>
    <lineage>
        <taxon>Bacteria</taxon>
        <taxon>Pseudomonadati</taxon>
        <taxon>Spirochaetota</taxon>
        <taxon>Spirochaetia</taxon>
        <taxon>Leptospirales</taxon>
        <taxon>Leptospiraceae</taxon>
        <taxon>Leptospira</taxon>
    </lineage>
</organism>
<dbReference type="Proteomes" id="UP000001338">
    <property type="component" value="Unassembled WGS sequence"/>
</dbReference>
<feature type="transmembrane region" description="Helical" evidence="1">
    <location>
        <begin position="12"/>
        <end position="32"/>
    </location>
</feature>
<reference evidence="2 3" key="1">
    <citation type="submission" date="2012-10" db="EMBL/GenBank/DDBJ databases">
        <authorList>
            <person name="Harkins D.M."/>
            <person name="Durkin A.S."/>
            <person name="Brinkac L.M."/>
            <person name="Haft D.H."/>
            <person name="Selengut J.D."/>
            <person name="Sanka R."/>
            <person name="DePew J."/>
            <person name="Purushe J."/>
            <person name="Whelen A.C."/>
            <person name="Vinetz J.M."/>
            <person name="Sutton G.G."/>
            <person name="Nierman W.C."/>
            <person name="Fouts D.E."/>
        </authorList>
    </citation>
    <scope>NUCLEOTIDE SEQUENCE [LARGE SCALE GENOMIC DNA]</scope>
    <source>
        <strain evidence="2 3">2006001853</strain>
    </source>
</reference>
<proteinExistence type="predicted"/>
<gene>
    <name evidence="2" type="ORF">LEP1GSC036_4283</name>
</gene>
<dbReference type="AlphaFoldDB" id="A0A828Z089"/>
<evidence type="ECO:0000256" key="1">
    <source>
        <dbReference type="SAM" id="Phobius"/>
    </source>
</evidence>
<accession>A0A828Z089</accession>
<evidence type="ECO:0000313" key="3">
    <source>
        <dbReference type="Proteomes" id="UP000001338"/>
    </source>
</evidence>
<keyword evidence="1" id="KW-0812">Transmembrane</keyword>
<keyword evidence="1" id="KW-1133">Transmembrane helix</keyword>
<keyword evidence="1" id="KW-0472">Membrane</keyword>
<evidence type="ECO:0000313" key="2">
    <source>
        <dbReference type="EMBL" id="EKR63567.1"/>
    </source>
</evidence>
<protein>
    <submittedName>
        <fullName evidence="2">Uncharacterized protein</fullName>
    </submittedName>
</protein>